<proteinExistence type="predicted"/>
<evidence type="ECO:0000256" key="2">
    <source>
        <dbReference type="SAM" id="Phobius"/>
    </source>
</evidence>
<dbReference type="AlphaFoldDB" id="A0A448XIZ1"/>
<feature type="chain" id="PRO_5019290951" evidence="3">
    <location>
        <begin position="22"/>
        <end position="195"/>
    </location>
</feature>
<feature type="signal peptide" evidence="3">
    <location>
        <begin position="1"/>
        <end position="21"/>
    </location>
</feature>
<dbReference type="OrthoDB" id="5873721at2759"/>
<accession>A0A448XIZ1</accession>
<gene>
    <name evidence="4" type="ORF">PXEA_LOCUS31230</name>
</gene>
<dbReference type="EMBL" id="CAAALY010255975">
    <property type="protein sequence ID" value="VEL37790.1"/>
    <property type="molecule type" value="Genomic_DNA"/>
</dbReference>
<evidence type="ECO:0000256" key="3">
    <source>
        <dbReference type="SAM" id="SignalP"/>
    </source>
</evidence>
<comment type="caution">
    <text evidence="4">The sequence shown here is derived from an EMBL/GenBank/DDBJ whole genome shotgun (WGS) entry which is preliminary data.</text>
</comment>
<feature type="region of interest" description="Disordered" evidence="1">
    <location>
        <begin position="43"/>
        <end position="68"/>
    </location>
</feature>
<keyword evidence="3" id="KW-0732">Signal</keyword>
<protein>
    <submittedName>
        <fullName evidence="4">Uncharacterized protein</fullName>
    </submittedName>
</protein>
<sequence>MRCLWLSWCLLTWLAAMLCTAGCLLPYWLKGTVFLPGPLGLDDPSSDGERRPEAEADASSPTVADGNVSGQKRGVALHIVSQNPADLGLFRRCGYPAYANSSSARVEPTRLGTVDTPVALVAWQPGCGHYVNLGGIPHLAWRISLFCLASACTLLFFVTFFLFFAGFAVYLLYFPVVYLSCQALQFVSGESPPLF</sequence>
<name>A0A448XIZ1_9PLAT</name>
<evidence type="ECO:0000256" key="1">
    <source>
        <dbReference type="SAM" id="MobiDB-lite"/>
    </source>
</evidence>
<keyword evidence="2" id="KW-1133">Transmembrane helix</keyword>
<evidence type="ECO:0000313" key="4">
    <source>
        <dbReference type="EMBL" id="VEL37790.1"/>
    </source>
</evidence>
<keyword evidence="5" id="KW-1185">Reference proteome</keyword>
<keyword evidence="2" id="KW-0812">Transmembrane</keyword>
<keyword evidence="2" id="KW-0472">Membrane</keyword>
<reference evidence="4" key="1">
    <citation type="submission" date="2018-11" db="EMBL/GenBank/DDBJ databases">
        <authorList>
            <consortium name="Pathogen Informatics"/>
        </authorList>
    </citation>
    <scope>NUCLEOTIDE SEQUENCE</scope>
</reference>
<dbReference type="Proteomes" id="UP000784294">
    <property type="component" value="Unassembled WGS sequence"/>
</dbReference>
<organism evidence="4 5">
    <name type="scientific">Protopolystoma xenopodis</name>
    <dbReference type="NCBI Taxonomy" id="117903"/>
    <lineage>
        <taxon>Eukaryota</taxon>
        <taxon>Metazoa</taxon>
        <taxon>Spiralia</taxon>
        <taxon>Lophotrochozoa</taxon>
        <taxon>Platyhelminthes</taxon>
        <taxon>Monogenea</taxon>
        <taxon>Polyopisthocotylea</taxon>
        <taxon>Polystomatidea</taxon>
        <taxon>Polystomatidae</taxon>
        <taxon>Protopolystoma</taxon>
    </lineage>
</organism>
<evidence type="ECO:0000313" key="5">
    <source>
        <dbReference type="Proteomes" id="UP000784294"/>
    </source>
</evidence>
<feature type="transmembrane region" description="Helical" evidence="2">
    <location>
        <begin position="143"/>
        <end position="173"/>
    </location>
</feature>